<reference evidence="1 2" key="1">
    <citation type="submission" date="2024-09" db="EMBL/GenBank/DDBJ databases">
        <authorList>
            <person name="Sun Q."/>
            <person name="Mori K."/>
        </authorList>
    </citation>
    <scope>NUCLEOTIDE SEQUENCE [LARGE SCALE GENOMIC DNA]</scope>
    <source>
        <strain evidence="1 2">CICC 11035S</strain>
    </source>
</reference>
<keyword evidence="2" id="KW-1185">Reference proteome</keyword>
<organism evidence="1 2">
    <name type="scientific">Novosphingobium clariflavum</name>
    <dbReference type="NCBI Taxonomy" id="2029884"/>
    <lineage>
        <taxon>Bacteria</taxon>
        <taxon>Pseudomonadati</taxon>
        <taxon>Pseudomonadota</taxon>
        <taxon>Alphaproteobacteria</taxon>
        <taxon>Sphingomonadales</taxon>
        <taxon>Sphingomonadaceae</taxon>
        <taxon>Novosphingobium</taxon>
    </lineage>
</organism>
<evidence type="ECO:0000313" key="1">
    <source>
        <dbReference type="EMBL" id="MFC0684628.1"/>
    </source>
</evidence>
<evidence type="ECO:0000313" key="2">
    <source>
        <dbReference type="Proteomes" id="UP001589858"/>
    </source>
</evidence>
<dbReference type="Proteomes" id="UP001589858">
    <property type="component" value="Unassembled WGS sequence"/>
</dbReference>
<gene>
    <name evidence="1" type="ORF">ACFFF8_08470</name>
</gene>
<comment type="caution">
    <text evidence="1">The sequence shown here is derived from an EMBL/GenBank/DDBJ whole genome shotgun (WGS) entry which is preliminary data.</text>
</comment>
<dbReference type="EMBL" id="JBHLTM010000028">
    <property type="protein sequence ID" value="MFC0684628.1"/>
    <property type="molecule type" value="Genomic_DNA"/>
</dbReference>
<protein>
    <submittedName>
        <fullName evidence="1">Uncharacterized protein</fullName>
    </submittedName>
</protein>
<name>A0ABV6S969_9SPHN</name>
<sequence length="196" mass="21074">MIDLSDLRCNGATPTLLDWSALMEPALGGVTQRVGRLGARFSIEYSTPVTLIESEGRRWIARLQRAQREGGRVEFPQVDFDVGTPGMPTVDGAHTGGMALNITGASPHYGVREGQALNLTVAGRMYLYFAAETAILDAGGAGTIELTSPMRTFLSGGEAVELAKPMVEGWLDGTERSWTIDLARTVGLQFTITERA</sequence>
<proteinExistence type="predicted"/>
<accession>A0ABV6S969</accession>
<dbReference type="RefSeq" id="WP_267223073.1">
    <property type="nucleotide sequence ID" value="NZ_JAPCWC010000020.1"/>
</dbReference>